<feature type="transmembrane region" description="Helical" evidence="1">
    <location>
        <begin position="541"/>
        <end position="559"/>
    </location>
</feature>
<feature type="domain" description="Wolframin cysteine-rich" evidence="3">
    <location>
        <begin position="572"/>
        <end position="672"/>
    </location>
</feature>
<feature type="transmembrane region" description="Helical" evidence="1">
    <location>
        <begin position="384"/>
        <end position="404"/>
    </location>
</feature>
<dbReference type="PANTHER" id="PTHR13098:SF3">
    <property type="entry name" value="WOLFRAMIN"/>
    <property type="match status" value="1"/>
</dbReference>
<feature type="transmembrane region" description="Helical" evidence="1">
    <location>
        <begin position="332"/>
        <end position="354"/>
    </location>
</feature>
<protein>
    <submittedName>
        <fullName evidence="4">WFS1</fullName>
    </submittedName>
</protein>
<dbReference type="Proteomes" id="UP000507470">
    <property type="component" value="Unassembled WGS sequence"/>
</dbReference>
<feature type="transmembrane region" description="Helical" evidence="1">
    <location>
        <begin position="502"/>
        <end position="520"/>
    </location>
</feature>
<keyword evidence="1" id="KW-0472">Membrane</keyword>
<dbReference type="InterPro" id="IPR045461">
    <property type="entry name" value="Wolframin_OB_fold"/>
</dbReference>
<dbReference type="InterPro" id="IPR011990">
    <property type="entry name" value="TPR-like_helical_dom_sf"/>
</dbReference>
<dbReference type="OrthoDB" id="5865303at2759"/>
<evidence type="ECO:0000313" key="4">
    <source>
        <dbReference type="EMBL" id="CAC5397344.1"/>
    </source>
</evidence>
<feature type="transmembrane region" description="Helical" evidence="1">
    <location>
        <begin position="361"/>
        <end position="378"/>
    </location>
</feature>
<dbReference type="AlphaFoldDB" id="A0A6J8CQI4"/>
<dbReference type="GO" id="GO:0005789">
    <property type="term" value="C:endoplasmic reticulum membrane"/>
    <property type="evidence" value="ECO:0007669"/>
    <property type="project" value="TreeGrafter"/>
</dbReference>
<dbReference type="InterPro" id="IPR045458">
    <property type="entry name" value="Wolframin_Sel1-like_rpt"/>
</dbReference>
<evidence type="ECO:0000313" key="5">
    <source>
        <dbReference type="Proteomes" id="UP000507470"/>
    </source>
</evidence>
<dbReference type="EMBL" id="CACVKT020005675">
    <property type="protein sequence ID" value="CAC5397345.1"/>
    <property type="molecule type" value="Genomic_DNA"/>
</dbReference>
<dbReference type="Gene3D" id="1.25.40.10">
    <property type="entry name" value="Tetratricopeptide repeat domain"/>
    <property type="match status" value="1"/>
</dbReference>
<dbReference type="PRINTS" id="PR02060">
    <property type="entry name" value="WOLFFAMILY"/>
</dbReference>
<dbReference type="PANTHER" id="PTHR13098">
    <property type="entry name" value="WOLFRAMIN"/>
    <property type="match status" value="1"/>
</dbReference>
<dbReference type="Pfam" id="PF20023">
    <property type="entry name" value="WSLR"/>
    <property type="match status" value="1"/>
</dbReference>
<organism evidence="4 5">
    <name type="scientific">Mytilus coruscus</name>
    <name type="common">Sea mussel</name>
    <dbReference type="NCBI Taxonomy" id="42192"/>
    <lineage>
        <taxon>Eukaryota</taxon>
        <taxon>Metazoa</taxon>
        <taxon>Spiralia</taxon>
        <taxon>Lophotrochozoa</taxon>
        <taxon>Mollusca</taxon>
        <taxon>Bivalvia</taxon>
        <taxon>Autobranchia</taxon>
        <taxon>Pteriomorphia</taxon>
        <taxon>Mytilida</taxon>
        <taxon>Mytiloidea</taxon>
        <taxon>Mytilidae</taxon>
        <taxon>Mytilinae</taxon>
        <taxon>Mytilus</taxon>
    </lineage>
</organism>
<dbReference type="EMBL" id="CACVKT020005675">
    <property type="protein sequence ID" value="CAC5397344.1"/>
    <property type="molecule type" value="Genomic_DNA"/>
</dbReference>
<dbReference type="InterPro" id="IPR026209">
    <property type="entry name" value="Wolframin_fam"/>
</dbReference>
<feature type="transmembrane region" description="Helical" evidence="1">
    <location>
        <begin position="246"/>
        <end position="269"/>
    </location>
</feature>
<proteinExistence type="predicted"/>
<dbReference type="Pfam" id="PF19913">
    <property type="entry name" value="WCOB"/>
    <property type="match status" value="1"/>
</dbReference>
<keyword evidence="5" id="KW-1185">Reference proteome</keyword>
<keyword evidence="1" id="KW-0812">Transmembrane</keyword>
<dbReference type="Pfam" id="PF20053">
    <property type="entry name" value="WC-rich"/>
    <property type="match status" value="1"/>
</dbReference>
<reference evidence="4 5" key="1">
    <citation type="submission" date="2020-06" db="EMBL/GenBank/DDBJ databases">
        <authorList>
            <person name="Li R."/>
            <person name="Bekaert M."/>
        </authorList>
    </citation>
    <scope>NUCLEOTIDE SEQUENCE [LARGE SCALE GENOMIC DNA]</scope>
    <source>
        <strain evidence="5">wild</strain>
        <strain evidence="4">Wild</strain>
    </source>
</reference>
<feature type="domain" description="Wolframin OB-fold" evidence="2">
    <location>
        <begin position="673"/>
        <end position="776"/>
    </location>
</feature>
<dbReference type="GO" id="GO:0030968">
    <property type="term" value="P:endoplasmic reticulum unfolded protein response"/>
    <property type="evidence" value="ECO:0007669"/>
    <property type="project" value="TreeGrafter"/>
</dbReference>
<dbReference type="InterPro" id="IPR045400">
    <property type="entry name" value="Wolframin_Cys-rich"/>
</dbReference>
<feature type="transmembrane region" description="Helical" evidence="1">
    <location>
        <begin position="416"/>
        <end position="434"/>
    </location>
</feature>
<name>A0A6J8CQI4_MYTCO</name>
<feature type="transmembrane region" description="Helical" evidence="1">
    <location>
        <begin position="309"/>
        <end position="326"/>
    </location>
</feature>
<dbReference type="GO" id="GO:0055074">
    <property type="term" value="P:calcium ion homeostasis"/>
    <property type="evidence" value="ECO:0007669"/>
    <property type="project" value="TreeGrafter"/>
</dbReference>
<evidence type="ECO:0000259" key="2">
    <source>
        <dbReference type="Pfam" id="PF19913"/>
    </source>
</evidence>
<feature type="transmembrane region" description="Helical" evidence="1">
    <location>
        <begin position="440"/>
        <end position="461"/>
    </location>
</feature>
<sequence>MAEVDKVVDEKEIAKLEKEAVNGDEKSQIKLGKHFLTLADSEIKREINGEQAVKWFILASRQGNDEATQLLQKCQKTKTGITEVNREDVEWCVNTSNLEKKVRQAARKLYTKMNDTHKEVLSKEDYITAVKRVTGGDVLEQKLLLAAGKKIGDSINETEFVKILSKKIQGNLTLTSEETEEHSSEYKSAGIVTKVYRYPKETFQAIFEQGFETVSKEGMNWVTSLIPTNQIQLLILFYLYNFITTPMILLIVPLLVFYLSALVMIVATVQMFYKKKKMKDAAALANVLKTYDVGVDVNETRSQYSWNSLTPYLVFFGALPLTVVSFSLANKMYIPCSEFCILAGAFAGLCFTALSDSHDILMILAVVFNLIASLPTFVNSLPQIPFITAAIKLVLGAGFSIEVGGGFQINLGLPTVSYLVVPIMFILMAARGSWKGTYQVLVPHLVCYFWWHLMVAVFPFTTWKGLIRSAVGYFFLPMLIPLAVLLIIVGLFYVVYKLLMTAVFGKLVVTLLLGGLAFLLSQTKTLFGKKTDKKLGTTKKIIMGIFAVLALLPMIFVQLPTTKKPSKQVIAWEEYRNICARNDANSVPEQLACSSFIGTSITWTGTFKEARISKIENSVEPLLKGMPGFIANYLRCSYGGEYGDCNDETKSDKEKQICSLMTSLGHECHLNRHNSYSFSLQVKMEEFEKGTLVLNAGNNFKETLSALEVEDRVEFSATLVEGAGSLAPQFKLKSIKCLDRQLDIMVVMEENDEDLILQSANEAIAVGFNFFWYPLAEYIPDKGFLAVEEEEVAPE</sequence>
<evidence type="ECO:0000256" key="1">
    <source>
        <dbReference type="SAM" id="Phobius"/>
    </source>
</evidence>
<accession>A0A6J8CQI4</accession>
<gene>
    <name evidence="4" type="ORF">MCOR_31794</name>
</gene>
<keyword evidence="1" id="KW-1133">Transmembrane helix</keyword>
<evidence type="ECO:0000259" key="3">
    <source>
        <dbReference type="Pfam" id="PF20053"/>
    </source>
</evidence>
<feature type="transmembrane region" description="Helical" evidence="1">
    <location>
        <begin position="473"/>
        <end position="496"/>
    </location>
</feature>